<dbReference type="EMBL" id="BSXS01006714">
    <property type="protein sequence ID" value="GME86010.1"/>
    <property type="molecule type" value="Genomic_DNA"/>
</dbReference>
<keyword evidence="2" id="KW-1185">Reference proteome</keyword>
<name>A0ACB5TCX9_AMBMO</name>
<gene>
    <name evidence="1" type="ORF">Amon02_000783500</name>
</gene>
<proteinExistence type="predicted"/>
<evidence type="ECO:0000313" key="1">
    <source>
        <dbReference type="EMBL" id="GME86010.1"/>
    </source>
</evidence>
<protein>
    <submittedName>
        <fullName evidence="1">Unnamed protein product</fullName>
    </submittedName>
</protein>
<dbReference type="Proteomes" id="UP001165064">
    <property type="component" value="Unassembled WGS sequence"/>
</dbReference>
<sequence length="481" mass="55537">MDVVDTYSVHKLPKDIPFDYFNTTKSKIITPSVYPKPLDLEQAKNIKMLVDQLELDAELADLKKLSDETKDIEYLLEFEALTLLPYQKAVKGHVLGSIYHQTLLLTNHLPNFSAKIRAVNLNDASISHALYTQQKVMAVQSQREKVVERQNNLLSASNDYKKFMNNRRIKYAKLGKHALNYHLQTEKEEQRRAERNAKQRLQALKANDEEAYVKLLDQTKDTRITHLLRQTNSFLSSLTQAVRDQQRETHEKIVEVGHLDAGETVPESEEEKLDADYYSVAHRIKEKIIKQPSILVGGTLKEYQLRGLEWMVSLYNNHLNGILADEMGLGKTIQTISLLTYIAEVKQTPGPFLVIVPLSTLPNWNIEFDKWAPSLKKISYKGAPAFRKELAQRVKAGDFNVLLTTYEYVIKDKSVLSKVKWVHMIIDEGHRMKNTKSKLSYTLTEFYHTDYRLILTVLVVKIRSSCLKKKRCWSLEDCIRC</sequence>
<organism evidence="1 2">
    <name type="scientific">Ambrosiozyma monospora</name>
    <name type="common">Yeast</name>
    <name type="synonym">Endomycopsis monosporus</name>
    <dbReference type="NCBI Taxonomy" id="43982"/>
    <lineage>
        <taxon>Eukaryota</taxon>
        <taxon>Fungi</taxon>
        <taxon>Dikarya</taxon>
        <taxon>Ascomycota</taxon>
        <taxon>Saccharomycotina</taxon>
        <taxon>Pichiomycetes</taxon>
        <taxon>Pichiales</taxon>
        <taxon>Pichiaceae</taxon>
        <taxon>Ambrosiozyma</taxon>
    </lineage>
</organism>
<reference evidence="1" key="1">
    <citation type="submission" date="2023-04" db="EMBL/GenBank/DDBJ databases">
        <title>Ambrosiozyma monospora NBRC 10751.</title>
        <authorList>
            <person name="Ichikawa N."/>
            <person name="Sato H."/>
            <person name="Tonouchi N."/>
        </authorList>
    </citation>
    <scope>NUCLEOTIDE SEQUENCE</scope>
    <source>
        <strain evidence="1">NBRC 10751</strain>
    </source>
</reference>
<accession>A0ACB5TCX9</accession>
<evidence type="ECO:0000313" key="2">
    <source>
        <dbReference type="Proteomes" id="UP001165064"/>
    </source>
</evidence>
<comment type="caution">
    <text evidence="1">The sequence shown here is derived from an EMBL/GenBank/DDBJ whole genome shotgun (WGS) entry which is preliminary data.</text>
</comment>